<gene>
    <name evidence="2" type="ORF">SYMBAF_02410</name>
    <name evidence="3" type="ORF">SYMBAF_09140</name>
</gene>
<organism evidence="2 4">
    <name type="scientific">Serratia symbiotica</name>
    <dbReference type="NCBI Taxonomy" id="138074"/>
    <lineage>
        <taxon>Bacteria</taxon>
        <taxon>Pseudomonadati</taxon>
        <taxon>Pseudomonadota</taxon>
        <taxon>Gammaproteobacteria</taxon>
        <taxon>Enterobacterales</taxon>
        <taxon>Yersiniaceae</taxon>
        <taxon>Serratia</taxon>
    </lineage>
</organism>
<evidence type="ECO:0000313" key="2">
    <source>
        <dbReference type="EMBL" id="QLH62024.1"/>
    </source>
</evidence>
<dbReference type="STRING" id="138074.SYMBAF_20149"/>
<name>A0A068Z512_9GAMM</name>
<accession>A0A068Z512</accession>
<proteinExistence type="predicted"/>
<feature type="domain" description="Bacteriophage Mu GpT" evidence="1">
    <location>
        <begin position="233"/>
        <end position="298"/>
    </location>
</feature>
<sequence length="302" mass="33628">MLVNASTVKAIFVNLKLTFNQAFEAAPSQWQRVATLVPSTGKSNDYSWLSNFPKMRKWIGDKQVKALEANGYSLINDDFEATVAVKRNDIKDDQLGIYAPQAQDAGFSAKQWPDEIVFELLNRGFSAQCYDKKPFFFDKHAVGKAFYSNKGNKPLSIDTVAAARASYGAARTQMRKVKDEEGRPLNILPDLLVVPPALEDVANALMTADRLEDGKVNPYKGTAEVLVEPRLTSDTAWFLLDTKRPLKPLIFQQREAPEFVSQTDMNADDVFMRGEFKFGAEARGQAGFGFWQMAFGSTGDGK</sequence>
<dbReference type="EMBL" id="CP050855">
    <property type="protein sequence ID" value="QLH63055.1"/>
    <property type="molecule type" value="Genomic_DNA"/>
</dbReference>
<evidence type="ECO:0000313" key="3">
    <source>
        <dbReference type="EMBL" id="QLH63055.1"/>
    </source>
</evidence>
<dbReference type="Proteomes" id="UP000042738">
    <property type="component" value="Chromosome"/>
</dbReference>
<feature type="domain" description="Bacteriophage Mu GpT" evidence="1">
    <location>
        <begin position="165"/>
        <end position="230"/>
    </location>
</feature>
<dbReference type="InterPro" id="IPR018774">
    <property type="entry name" value="Phage_Mu_GpT"/>
</dbReference>
<dbReference type="RefSeq" id="WP_040264941.1">
    <property type="nucleotide sequence ID" value="NZ_CP050855.1"/>
</dbReference>
<dbReference type="GeneID" id="93736658"/>
<dbReference type="AlphaFoldDB" id="A0A068Z512"/>
<dbReference type="Pfam" id="PF10124">
    <property type="entry name" value="Mu-like_gpT"/>
    <property type="match status" value="3"/>
</dbReference>
<reference evidence="2 4" key="1">
    <citation type="journal article" date="2014" name="Genome Announc.">
        <title>Whole-Genome Sequence of Serratia symbiotica Strain CWBI-2.3T, a Free-Living Symbiont of the Black Bean Aphid Aphis fabae.</title>
        <authorList>
            <person name="Foray V."/>
            <person name="Grigorescu A.S."/>
            <person name="Sabri A."/>
            <person name="Haubruge E."/>
            <person name="Lognay G."/>
            <person name="Francis F."/>
            <person name="Fauconnier M.L."/>
            <person name="Hance T."/>
            <person name="Thonart P."/>
        </authorList>
    </citation>
    <scope>NUCLEOTIDE SEQUENCE [LARGE SCALE GENOMIC DNA]</scope>
    <source>
        <strain evidence="2">CWBI-2.3</strain>
    </source>
</reference>
<reference evidence="2" key="2">
    <citation type="submission" date="2014-06" db="EMBL/GenBank/DDBJ databases">
        <authorList>
            <person name="Foray V.V."/>
        </authorList>
    </citation>
    <scope>NUCLEOTIDE SEQUENCE</scope>
    <source>
        <strain evidence="2">CWBI-2.3</strain>
    </source>
</reference>
<reference evidence="2" key="3">
    <citation type="submission" date="2020-04" db="EMBL/GenBank/DDBJ databases">
        <title>Genomic Insight into Nascent Stage of Mutualistic Insect Bacterial Symbioses through the Bacterial Symbiont Serratia symbiotica.</title>
        <authorList>
            <person name="Renoz F."/>
            <person name="Foray V."/>
            <person name="Ambroise J."/>
            <person name="Baa-Puyoulet P."/>
            <person name="Bearzatto B."/>
            <person name="Mendez G.L."/>
            <person name="Vanderpoorten A."/>
            <person name="Mahillon J."/>
            <person name="Gala J.-L."/>
            <person name="Calevro F."/>
            <person name="Hance T."/>
        </authorList>
    </citation>
    <scope>NUCLEOTIDE SEQUENCE</scope>
    <source>
        <strain evidence="2">CWBI-2.3</strain>
    </source>
</reference>
<protein>
    <submittedName>
        <fullName evidence="2">Head protein</fullName>
    </submittedName>
</protein>
<dbReference type="EMBL" id="CP050855">
    <property type="protein sequence ID" value="QLH62024.1"/>
    <property type="molecule type" value="Genomic_DNA"/>
</dbReference>
<evidence type="ECO:0000259" key="1">
    <source>
        <dbReference type="Pfam" id="PF10124"/>
    </source>
</evidence>
<evidence type="ECO:0000313" key="4">
    <source>
        <dbReference type="Proteomes" id="UP000042738"/>
    </source>
</evidence>
<feature type="domain" description="Bacteriophage Mu GpT" evidence="1">
    <location>
        <begin position="9"/>
        <end position="144"/>
    </location>
</feature>